<sequence>MLRKTYSYIKQKIMEMKLENAKNIQSAGGRPIGFDSRLLFEFVQKLPDPVKRLGQLSHGRGIGTA</sequence>
<evidence type="ECO:0000313" key="1">
    <source>
        <dbReference type="EMBL" id="GIO31501.1"/>
    </source>
</evidence>
<name>A0A919XG20_9BACL</name>
<proteinExistence type="predicted"/>
<organism evidence="1 2">
    <name type="scientific">Paenibacillus albilobatus</name>
    <dbReference type="NCBI Taxonomy" id="2716884"/>
    <lineage>
        <taxon>Bacteria</taxon>
        <taxon>Bacillati</taxon>
        <taxon>Bacillota</taxon>
        <taxon>Bacilli</taxon>
        <taxon>Bacillales</taxon>
        <taxon>Paenibacillaceae</taxon>
        <taxon>Paenibacillus</taxon>
    </lineage>
</organism>
<keyword evidence="2" id="KW-1185">Reference proteome</keyword>
<dbReference type="EMBL" id="BORQ01000003">
    <property type="protein sequence ID" value="GIO31501.1"/>
    <property type="molecule type" value="Genomic_DNA"/>
</dbReference>
<protein>
    <submittedName>
        <fullName evidence="1">Uncharacterized protein</fullName>
    </submittedName>
</protein>
<reference evidence="1" key="1">
    <citation type="submission" date="2021-03" db="EMBL/GenBank/DDBJ databases">
        <title>Antimicrobial resistance genes in bacteria isolated from Japanese honey, and their potential for conferring macrolide and lincosamide resistance in the American foulbrood pathogen Paenibacillus larvae.</title>
        <authorList>
            <person name="Okamoto M."/>
            <person name="Kumagai M."/>
            <person name="Kanamori H."/>
            <person name="Takamatsu D."/>
        </authorList>
    </citation>
    <scope>NUCLEOTIDE SEQUENCE</scope>
    <source>
        <strain evidence="1">J2TS6</strain>
    </source>
</reference>
<gene>
    <name evidence="1" type="ORF">J2TS6_26420</name>
</gene>
<comment type="caution">
    <text evidence="1">The sequence shown here is derived from an EMBL/GenBank/DDBJ whole genome shotgun (WGS) entry which is preliminary data.</text>
</comment>
<dbReference type="Proteomes" id="UP000679779">
    <property type="component" value="Unassembled WGS sequence"/>
</dbReference>
<evidence type="ECO:0000313" key="2">
    <source>
        <dbReference type="Proteomes" id="UP000679779"/>
    </source>
</evidence>
<accession>A0A919XG20</accession>
<dbReference type="AlphaFoldDB" id="A0A919XG20"/>